<dbReference type="Gene3D" id="3.20.20.105">
    <property type="entry name" value="Queuine tRNA-ribosyltransferase-like"/>
    <property type="match status" value="1"/>
</dbReference>
<dbReference type="PANTHER" id="PTHR46064">
    <property type="entry name" value="QUEUINE TRNA-RIBOSYLTRANSFERASE ACCESSORY SUBUNIT 2"/>
    <property type="match status" value="1"/>
</dbReference>
<name>A0AAD8E5X7_DIPPU</name>
<feature type="region of interest" description="Disordered" evidence="1">
    <location>
        <begin position="369"/>
        <end position="391"/>
    </location>
</feature>
<proteinExistence type="predicted"/>
<evidence type="ECO:0000313" key="3">
    <source>
        <dbReference type="EMBL" id="KAJ9577767.1"/>
    </source>
</evidence>
<dbReference type="AlphaFoldDB" id="A0AAD8E5X7"/>
<protein>
    <recommendedName>
        <fullName evidence="2">tRNA-guanine(15) transglycosylase-like domain-containing protein</fullName>
    </recommendedName>
</protein>
<dbReference type="NCBIfam" id="TIGR00449">
    <property type="entry name" value="tgt_general"/>
    <property type="match status" value="1"/>
</dbReference>
<dbReference type="EMBL" id="JASPKZ010009348">
    <property type="protein sequence ID" value="KAJ9577767.1"/>
    <property type="molecule type" value="Genomic_DNA"/>
</dbReference>
<dbReference type="Proteomes" id="UP001233999">
    <property type="component" value="Unassembled WGS sequence"/>
</dbReference>
<dbReference type="PANTHER" id="PTHR46064:SF1">
    <property type="entry name" value="QUEUINE TRNA-RIBOSYLTRANSFERASE ACCESSORY SUBUNIT 2"/>
    <property type="match status" value="1"/>
</dbReference>
<feature type="domain" description="tRNA-guanine(15) transglycosylase-like" evidence="2">
    <location>
        <begin position="13"/>
        <end position="317"/>
    </location>
</feature>
<sequence>MKYVFNSIATCSSRIGSIKDIDRLPGLVLETPLVLLYAKGGSVPHLTHEVLQKVTKVQQPLQIPISTVVNCREAIAAFNKGIADFIGLKEYFTFCSIHDPAKPTPHGFNDKDTVSFWPRTGRKQLDPDKYMDIMETFRPDMYQTLCDGDTDVNSSKKRIQKSVDRTSSMFKKCLQRHEKSEVLKKSAVLGVVEGGYCIHARQKSAKEVGTSSVFGCVIDGLHNNGAEVENIPFDQVKPSLRLPLKFLPNEKFRVVQGCWNPEMVLNLVEMGIDAFDSSFPYAVAERGGALVFQNKVHHCSISDHCHQSDVTLGEGCGSNGVNMEHDSDILQTNDSKEPDLKKKRIIENTKDTLVNNGIINTVSQVLQKKHDDKTQSSSANTKYEITLSEDR</sequence>
<dbReference type="Pfam" id="PF01702">
    <property type="entry name" value="TGT"/>
    <property type="match status" value="1"/>
</dbReference>
<reference evidence="3" key="2">
    <citation type="submission" date="2023-05" db="EMBL/GenBank/DDBJ databases">
        <authorList>
            <person name="Fouks B."/>
        </authorList>
    </citation>
    <scope>NUCLEOTIDE SEQUENCE</scope>
    <source>
        <strain evidence="3">Stay&amp;Tobe</strain>
        <tissue evidence="3">Testes</tissue>
    </source>
</reference>
<keyword evidence="4" id="KW-1185">Reference proteome</keyword>
<dbReference type="GO" id="GO:0006400">
    <property type="term" value="P:tRNA modification"/>
    <property type="evidence" value="ECO:0007669"/>
    <property type="project" value="InterPro"/>
</dbReference>
<organism evidence="3 4">
    <name type="scientific">Diploptera punctata</name>
    <name type="common">Pacific beetle cockroach</name>
    <dbReference type="NCBI Taxonomy" id="6984"/>
    <lineage>
        <taxon>Eukaryota</taxon>
        <taxon>Metazoa</taxon>
        <taxon>Ecdysozoa</taxon>
        <taxon>Arthropoda</taxon>
        <taxon>Hexapoda</taxon>
        <taxon>Insecta</taxon>
        <taxon>Pterygota</taxon>
        <taxon>Neoptera</taxon>
        <taxon>Polyneoptera</taxon>
        <taxon>Dictyoptera</taxon>
        <taxon>Blattodea</taxon>
        <taxon>Blaberoidea</taxon>
        <taxon>Blaberidae</taxon>
        <taxon>Diplopterinae</taxon>
        <taxon>Diploptera</taxon>
    </lineage>
</organism>
<dbReference type="InterPro" id="IPR002616">
    <property type="entry name" value="tRNA_ribo_trans-like"/>
</dbReference>
<accession>A0AAD8E5X7</accession>
<dbReference type="InterPro" id="IPR050852">
    <property type="entry name" value="Queuine_tRNA-ribosyltrfase"/>
</dbReference>
<evidence type="ECO:0000259" key="2">
    <source>
        <dbReference type="Pfam" id="PF01702"/>
    </source>
</evidence>
<evidence type="ECO:0000313" key="4">
    <source>
        <dbReference type="Proteomes" id="UP001233999"/>
    </source>
</evidence>
<dbReference type="InterPro" id="IPR036511">
    <property type="entry name" value="TGT-like_sf"/>
</dbReference>
<gene>
    <name evidence="3" type="ORF">L9F63_005687</name>
</gene>
<evidence type="ECO:0000256" key="1">
    <source>
        <dbReference type="SAM" id="MobiDB-lite"/>
    </source>
</evidence>
<dbReference type="SUPFAM" id="SSF51713">
    <property type="entry name" value="tRNA-guanine transglycosylase"/>
    <property type="match status" value="1"/>
</dbReference>
<reference evidence="3" key="1">
    <citation type="journal article" date="2023" name="IScience">
        <title>Live-bearing cockroach genome reveals convergent evolutionary mechanisms linked to viviparity in insects and beyond.</title>
        <authorList>
            <person name="Fouks B."/>
            <person name="Harrison M.C."/>
            <person name="Mikhailova A.A."/>
            <person name="Marchal E."/>
            <person name="English S."/>
            <person name="Carruthers M."/>
            <person name="Jennings E.C."/>
            <person name="Chiamaka E.L."/>
            <person name="Frigard R.A."/>
            <person name="Pippel M."/>
            <person name="Attardo G.M."/>
            <person name="Benoit J.B."/>
            <person name="Bornberg-Bauer E."/>
            <person name="Tobe S.S."/>
        </authorList>
    </citation>
    <scope>NUCLEOTIDE SEQUENCE</scope>
    <source>
        <strain evidence="3">Stay&amp;Tobe</strain>
    </source>
</reference>
<comment type="caution">
    <text evidence="3">The sequence shown here is derived from an EMBL/GenBank/DDBJ whole genome shotgun (WGS) entry which is preliminary data.</text>
</comment>